<gene>
    <name evidence="2" type="ORF">ISF6_1708</name>
</gene>
<feature type="chain" id="PRO_5005513379" description="Lysozyme inhibitor LprI N-terminal domain-containing protein" evidence="1">
    <location>
        <begin position="37"/>
        <end position="129"/>
    </location>
</feature>
<name>A0A0K8NVG5_PISS1</name>
<dbReference type="EMBL" id="BBYR01000003">
    <property type="protein sequence ID" value="GAP33930.1"/>
    <property type="molecule type" value="Genomic_DNA"/>
</dbReference>
<dbReference type="Proteomes" id="UP000037660">
    <property type="component" value="Unassembled WGS sequence"/>
</dbReference>
<reference evidence="2 3" key="2">
    <citation type="journal article" date="2016" name="Science">
        <title>A bacterium that degrades and assimilates poly(ethylene terephthalate).</title>
        <authorList>
            <person name="Yoshida S."/>
            <person name="Hiraga K."/>
            <person name="Takehana T."/>
            <person name="Taniguchi I."/>
            <person name="Yamaji H."/>
            <person name="Maeda Y."/>
            <person name="Toyohara K."/>
            <person name="Miyamoto K."/>
            <person name="Kimura Y."/>
            <person name="Oda K."/>
        </authorList>
    </citation>
    <scope>NUCLEOTIDE SEQUENCE [LARGE SCALE GENOMIC DNA]</scope>
    <source>
        <strain evidence="3">NBRC 110686 / TISTR 2288 / 201-F6</strain>
    </source>
</reference>
<keyword evidence="1" id="KW-0732">Signal</keyword>
<dbReference type="AlphaFoldDB" id="A0A0K8NVG5"/>
<dbReference type="STRING" id="1547922.ISF6_1708"/>
<reference evidence="3" key="1">
    <citation type="submission" date="2015-07" db="EMBL/GenBank/DDBJ databases">
        <title>Discovery of a poly(ethylene terephthalate assimilation.</title>
        <authorList>
            <person name="Yoshida S."/>
            <person name="Hiraga K."/>
            <person name="Takehana T."/>
            <person name="Taniguchi I."/>
            <person name="Yamaji H."/>
            <person name="Maeda Y."/>
            <person name="Toyohara K."/>
            <person name="Miyamoto K."/>
            <person name="Kimura Y."/>
            <person name="Oda K."/>
        </authorList>
    </citation>
    <scope>NUCLEOTIDE SEQUENCE [LARGE SCALE GENOMIC DNA]</scope>
    <source>
        <strain evidence="3">NBRC 110686 / TISTR 2288 / 201-F6</strain>
    </source>
</reference>
<dbReference type="RefSeq" id="WP_231637957.1">
    <property type="nucleotide sequence ID" value="NZ_BBYR01000003.1"/>
</dbReference>
<evidence type="ECO:0000313" key="3">
    <source>
        <dbReference type="Proteomes" id="UP000037660"/>
    </source>
</evidence>
<evidence type="ECO:0000256" key="1">
    <source>
        <dbReference type="SAM" id="SignalP"/>
    </source>
</evidence>
<protein>
    <recommendedName>
        <fullName evidence="4">Lysozyme inhibitor LprI N-terminal domain-containing protein</fullName>
    </recommendedName>
</protein>
<evidence type="ECO:0008006" key="4">
    <source>
        <dbReference type="Google" id="ProtNLM"/>
    </source>
</evidence>
<comment type="caution">
    <text evidence="2">The sequence shown here is derived from an EMBL/GenBank/DDBJ whole genome shotgun (WGS) entry which is preliminary data.</text>
</comment>
<evidence type="ECO:0000313" key="2">
    <source>
        <dbReference type="EMBL" id="GAP33930.1"/>
    </source>
</evidence>
<proteinExistence type="predicted"/>
<keyword evidence="3" id="KW-1185">Reference proteome</keyword>
<sequence>MPRDDHRPRGAHRLPRAALTATAALLALLAAPAAQAHDYPTLDRVRFVQECMREHPGSPYEMTNKCVCAIDRIAEQLPYDDFVSGWTAANAISIGGERGSYIRDTEVLQVEIKRYRALVAESKKACFIR</sequence>
<feature type="signal peptide" evidence="1">
    <location>
        <begin position="1"/>
        <end position="36"/>
    </location>
</feature>
<organism evidence="2 3">
    <name type="scientific">Piscinibacter sakaiensis</name>
    <name type="common">Ideonella sakaiensis</name>
    <dbReference type="NCBI Taxonomy" id="1547922"/>
    <lineage>
        <taxon>Bacteria</taxon>
        <taxon>Pseudomonadati</taxon>
        <taxon>Pseudomonadota</taxon>
        <taxon>Betaproteobacteria</taxon>
        <taxon>Burkholderiales</taxon>
        <taxon>Sphaerotilaceae</taxon>
        <taxon>Piscinibacter</taxon>
    </lineage>
</organism>
<accession>A0A0K8NVG5</accession>